<dbReference type="Gene3D" id="3.90.1150.190">
    <property type="entry name" value="SLED domain"/>
    <property type="match status" value="1"/>
</dbReference>
<reference evidence="2" key="1">
    <citation type="submission" date="2018-11" db="EMBL/GenBank/DDBJ databases">
        <authorList>
            <consortium name="Pathogen Informatics"/>
        </authorList>
    </citation>
    <scope>NUCLEOTIDE SEQUENCE</scope>
</reference>
<proteinExistence type="predicted"/>
<keyword evidence="3" id="KW-1185">Reference proteome</keyword>
<sequence>MVGHLSASSVSLVLLRLLQASVELIPRRLGSGPVVRVMHSLITRLVAAAYKPLRVLRMFEADWATGLSTTLRQSGLNSNPSSSAITTGGIQFGKGIAGDLTSNSGDLASSTTCIRRGSSGRGGMHAGQTHLAANSPVAHRLLSQAFNEVAEQRREGMRLVLVGYKCPRRGVRITMPVEVCCRRRAVDEFCRQCKKENQTSEPKAPPTYAKNDEKEMRLTFRLSSLYLLYQFLSDPPDWN</sequence>
<name>A0A3S5A3W0_9PLAT</name>
<organism evidence="2 3">
    <name type="scientific">Protopolystoma xenopodis</name>
    <dbReference type="NCBI Taxonomy" id="117903"/>
    <lineage>
        <taxon>Eukaryota</taxon>
        <taxon>Metazoa</taxon>
        <taxon>Spiralia</taxon>
        <taxon>Lophotrochozoa</taxon>
        <taxon>Platyhelminthes</taxon>
        <taxon>Monogenea</taxon>
        <taxon>Polyopisthocotylea</taxon>
        <taxon>Polystomatidea</taxon>
        <taxon>Polystomatidae</taxon>
        <taxon>Protopolystoma</taxon>
    </lineage>
</organism>
<dbReference type="AlphaFoldDB" id="A0A3S5A3W0"/>
<feature type="chain" id="PRO_5018748281" evidence="1">
    <location>
        <begin position="21"/>
        <end position="239"/>
    </location>
</feature>
<dbReference type="InterPro" id="IPR038348">
    <property type="entry name" value="SLED_sf"/>
</dbReference>
<evidence type="ECO:0000313" key="2">
    <source>
        <dbReference type="EMBL" id="VEL11267.1"/>
    </source>
</evidence>
<protein>
    <submittedName>
        <fullName evidence="2">Uncharacterized protein</fullName>
    </submittedName>
</protein>
<keyword evidence="1" id="KW-0732">Signal</keyword>
<comment type="caution">
    <text evidence="2">The sequence shown here is derived from an EMBL/GenBank/DDBJ whole genome shotgun (WGS) entry which is preliminary data.</text>
</comment>
<gene>
    <name evidence="2" type="ORF">PXEA_LOCUS4707</name>
</gene>
<dbReference type="OrthoDB" id="5800688at2759"/>
<evidence type="ECO:0000256" key="1">
    <source>
        <dbReference type="SAM" id="SignalP"/>
    </source>
</evidence>
<dbReference type="Proteomes" id="UP000784294">
    <property type="component" value="Unassembled WGS sequence"/>
</dbReference>
<feature type="signal peptide" evidence="1">
    <location>
        <begin position="1"/>
        <end position="20"/>
    </location>
</feature>
<accession>A0A3S5A3W0</accession>
<evidence type="ECO:0000313" key="3">
    <source>
        <dbReference type="Proteomes" id="UP000784294"/>
    </source>
</evidence>
<dbReference type="EMBL" id="CAAALY010011314">
    <property type="protein sequence ID" value="VEL11267.1"/>
    <property type="molecule type" value="Genomic_DNA"/>
</dbReference>